<keyword evidence="1" id="KW-0808">Transferase</keyword>
<protein>
    <submittedName>
        <fullName evidence="4">GNAT family N-acetyltransferase</fullName>
    </submittedName>
</protein>
<dbReference type="Pfam" id="PF00583">
    <property type="entry name" value="Acetyltransf_1"/>
    <property type="match status" value="1"/>
</dbReference>
<keyword evidence="2" id="KW-0012">Acyltransferase</keyword>
<dbReference type="PROSITE" id="PS51186">
    <property type="entry name" value="GNAT"/>
    <property type="match status" value="1"/>
</dbReference>
<evidence type="ECO:0000256" key="1">
    <source>
        <dbReference type="ARBA" id="ARBA00022679"/>
    </source>
</evidence>
<feature type="domain" description="N-acetyltransferase" evidence="3">
    <location>
        <begin position="14"/>
        <end position="162"/>
    </location>
</feature>
<evidence type="ECO:0000313" key="5">
    <source>
        <dbReference type="Proteomes" id="UP001501510"/>
    </source>
</evidence>
<keyword evidence="5" id="KW-1185">Reference proteome</keyword>
<dbReference type="InterPro" id="IPR050680">
    <property type="entry name" value="YpeA/RimI_acetyltransf"/>
</dbReference>
<evidence type="ECO:0000259" key="3">
    <source>
        <dbReference type="PROSITE" id="PS51186"/>
    </source>
</evidence>
<organism evidence="4 5">
    <name type="scientific">Clostridium oceanicum</name>
    <dbReference type="NCBI Taxonomy" id="1543"/>
    <lineage>
        <taxon>Bacteria</taxon>
        <taxon>Bacillati</taxon>
        <taxon>Bacillota</taxon>
        <taxon>Clostridia</taxon>
        <taxon>Eubacteriales</taxon>
        <taxon>Clostridiaceae</taxon>
        <taxon>Clostridium</taxon>
    </lineage>
</organism>
<dbReference type="PANTHER" id="PTHR43420">
    <property type="entry name" value="ACETYLTRANSFERASE"/>
    <property type="match status" value="1"/>
</dbReference>
<gene>
    <name evidence="4" type="ORF">GCM10008906_26620</name>
</gene>
<comment type="caution">
    <text evidence="4">The sequence shown here is derived from an EMBL/GenBank/DDBJ whole genome shotgun (WGS) entry which is preliminary data.</text>
</comment>
<sequence>MIIAAENYIDSIMKMLKLCKKDMLIKGNSQWDADYPDKKTLIEDIKKENLYVIMDKEECIAMICLNEDQSPEYKKLKWELNDENALVVHRLAINPIHQGKGLGKKIMEFVEEHGLSNGYKSVRLDTYCENEIAINFYEKCGYNIIGEVNFEGKHLPFKCFEKILK</sequence>
<dbReference type="InterPro" id="IPR016181">
    <property type="entry name" value="Acyl_CoA_acyltransferase"/>
</dbReference>
<dbReference type="Proteomes" id="UP001501510">
    <property type="component" value="Unassembled WGS sequence"/>
</dbReference>
<name>A0ABP3UYX4_9CLOT</name>
<evidence type="ECO:0000313" key="4">
    <source>
        <dbReference type="EMBL" id="GAA0743171.1"/>
    </source>
</evidence>
<evidence type="ECO:0000256" key="2">
    <source>
        <dbReference type="ARBA" id="ARBA00023315"/>
    </source>
</evidence>
<proteinExistence type="predicted"/>
<dbReference type="PANTHER" id="PTHR43420:SF46">
    <property type="entry name" value="ACETYLTRANSFERASE"/>
    <property type="match status" value="1"/>
</dbReference>
<dbReference type="RefSeq" id="WP_343762184.1">
    <property type="nucleotide sequence ID" value="NZ_BAAACG010000010.1"/>
</dbReference>
<accession>A0ABP3UYX4</accession>
<dbReference type="CDD" id="cd04301">
    <property type="entry name" value="NAT_SF"/>
    <property type="match status" value="1"/>
</dbReference>
<dbReference type="SUPFAM" id="SSF55729">
    <property type="entry name" value="Acyl-CoA N-acyltransferases (Nat)"/>
    <property type="match status" value="1"/>
</dbReference>
<reference evidence="5" key="1">
    <citation type="journal article" date="2019" name="Int. J. Syst. Evol. Microbiol.">
        <title>The Global Catalogue of Microorganisms (GCM) 10K type strain sequencing project: providing services to taxonomists for standard genome sequencing and annotation.</title>
        <authorList>
            <consortium name="The Broad Institute Genomics Platform"/>
            <consortium name="The Broad Institute Genome Sequencing Center for Infectious Disease"/>
            <person name="Wu L."/>
            <person name="Ma J."/>
        </authorList>
    </citation>
    <scope>NUCLEOTIDE SEQUENCE [LARGE SCALE GENOMIC DNA]</scope>
    <source>
        <strain evidence="5">JCM 1407</strain>
    </source>
</reference>
<dbReference type="InterPro" id="IPR000182">
    <property type="entry name" value="GNAT_dom"/>
</dbReference>
<dbReference type="EMBL" id="BAAACG010000010">
    <property type="protein sequence ID" value="GAA0743171.1"/>
    <property type="molecule type" value="Genomic_DNA"/>
</dbReference>
<dbReference type="Gene3D" id="3.40.630.30">
    <property type="match status" value="1"/>
</dbReference>